<keyword evidence="2" id="KW-1185">Reference proteome</keyword>
<name>A0ACC0ARP5_CATRO</name>
<sequence length="103" mass="11904">MANLYIARTGVITIFSIMSRRAIFATSWGRIRISIIHFPLKLLALLPTPFLFHTLLPVPETRIGDLTIIYISFSFITGSNFHYLDSVPAFLLKFAQIWYKQNR</sequence>
<organism evidence="1 2">
    <name type="scientific">Catharanthus roseus</name>
    <name type="common">Madagascar periwinkle</name>
    <name type="synonym">Vinca rosea</name>
    <dbReference type="NCBI Taxonomy" id="4058"/>
    <lineage>
        <taxon>Eukaryota</taxon>
        <taxon>Viridiplantae</taxon>
        <taxon>Streptophyta</taxon>
        <taxon>Embryophyta</taxon>
        <taxon>Tracheophyta</taxon>
        <taxon>Spermatophyta</taxon>
        <taxon>Magnoliopsida</taxon>
        <taxon>eudicotyledons</taxon>
        <taxon>Gunneridae</taxon>
        <taxon>Pentapetalae</taxon>
        <taxon>asterids</taxon>
        <taxon>lamiids</taxon>
        <taxon>Gentianales</taxon>
        <taxon>Apocynaceae</taxon>
        <taxon>Rauvolfioideae</taxon>
        <taxon>Vinceae</taxon>
        <taxon>Catharanthinae</taxon>
        <taxon>Catharanthus</taxon>
    </lineage>
</organism>
<accession>A0ACC0ARP5</accession>
<gene>
    <name evidence="1" type="ORF">M9H77_22435</name>
</gene>
<evidence type="ECO:0000313" key="2">
    <source>
        <dbReference type="Proteomes" id="UP001060085"/>
    </source>
</evidence>
<evidence type="ECO:0000313" key="1">
    <source>
        <dbReference type="EMBL" id="KAI5663112.1"/>
    </source>
</evidence>
<dbReference type="Proteomes" id="UP001060085">
    <property type="component" value="Linkage Group LG05"/>
</dbReference>
<reference evidence="2" key="1">
    <citation type="journal article" date="2023" name="Nat. Plants">
        <title>Single-cell RNA sequencing provides a high-resolution roadmap for understanding the multicellular compartmentation of specialized metabolism.</title>
        <authorList>
            <person name="Sun S."/>
            <person name="Shen X."/>
            <person name="Li Y."/>
            <person name="Li Y."/>
            <person name="Wang S."/>
            <person name="Li R."/>
            <person name="Zhang H."/>
            <person name="Shen G."/>
            <person name="Guo B."/>
            <person name="Wei J."/>
            <person name="Xu J."/>
            <person name="St-Pierre B."/>
            <person name="Chen S."/>
            <person name="Sun C."/>
        </authorList>
    </citation>
    <scope>NUCLEOTIDE SEQUENCE [LARGE SCALE GENOMIC DNA]</scope>
</reference>
<comment type="caution">
    <text evidence="1">The sequence shown here is derived from an EMBL/GenBank/DDBJ whole genome shotgun (WGS) entry which is preliminary data.</text>
</comment>
<protein>
    <submittedName>
        <fullName evidence="1">Uncharacterized protein</fullName>
    </submittedName>
</protein>
<proteinExistence type="predicted"/>
<dbReference type="EMBL" id="CM044705">
    <property type="protein sequence ID" value="KAI5663112.1"/>
    <property type="molecule type" value="Genomic_DNA"/>
</dbReference>